<dbReference type="PATRIC" id="fig|1127696.3.peg.1265"/>
<feature type="region of interest" description="Disordered" evidence="1">
    <location>
        <begin position="32"/>
        <end position="53"/>
    </location>
</feature>
<name>L1NBA9_9PORP</name>
<organism evidence="2 3">
    <name type="scientific">Porphyromonas catoniae F0037</name>
    <dbReference type="NCBI Taxonomy" id="1127696"/>
    <lineage>
        <taxon>Bacteria</taxon>
        <taxon>Pseudomonadati</taxon>
        <taxon>Bacteroidota</taxon>
        <taxon>Bacteroidia</taxon>
        <taxon>Bacteroidales</taxon>
        <taxon>Porphyromonadaceae</taxon>
        <taxon>Porphyromonas</taxon>
    </lineage>
</organism>
<accession>L1NBA9</accession>
<dbReference type="STRING" id="1127696.HMPREF9134_01400"/>
<dbReference type="EMBL" id="AMEQ01000037">
    <property type="protein sequence ID" value="EKY00663.1"/>
    <property type="molecule type" value="Genomic_DNA"/>
</dbReference>
<protein>
    <submittedName>
        <fullName evidence="2">Uncharacterized protein</fullName>
    </submittedName>
</protein>
<evidence type="ECO:0000313" key="3">
    <source>
        <dbReference type="Proteomes" id="UP000010408"/>
    </source>
</evidence>
<reference evidence="2 3" key="1">
    <citation type="submission" date="2012-05" db="EMBL/GenBank/DDBJ databases">
        <authorList>
            <person name="Weinstock G."/>
            <person name="Sodergren E."/>
            <person name="Lobos E.A."/>
            <person name="Fulton L."/>
            <person name="Fulton R."/>
            <person name="Courtney L."/>
            <person name="Fronick C."/>
            <person name="O'Laughlin M."/>
            <person name="Godfrey J."/>
            <person name="Wilson R.M."/>
            <person name="Miner T."/>
            <person name="Farmer C."/>
            <person name="Delehaunty K."/>
            <person name="Cordes M."/>
            <person name="Minx P."/>
            <person name="Tomlinson C."/>
            <person name="Chen J."/>
            <person name="Wollam A."/>
            <person name="Pepin K.H."/>
            <person name="Bhonagiri V."/>
            <person name="Zhang X."/>
            <person name="Suruliraj S."/>
            <person name="Warren W."/>
            <person name="Mitreva M."/>
            <person name="Mardis E.R."/>
            <person name="Wilson R.K."/>
        </authorList>
    </citation>
    <scope>NUCLEOTIDE SEQUENCE [LARGE SCALE GENOMIC DNA]</scope>
    <source>
        <strain evidence="2 3">F0037</strain>
    </source>
</reference>
<comment type="caution">
    <text evidence="2">The sequence shown here is derived from an EMBL/GenBank/DDBJ whole genome shotgun (WGS) entry which is preliminary data.</text>
</comment>
<gene>
    <name evidence="2" type="ORF">HMPREF9134_01400</name>
</gene>
<dbReference type="AlphaFoldDB" id="L1NBA9"/>
<evidence type="ECO:0000256" key="1">
    <source>
        <dbReference type="SAM" id="MobiDB-lite"/>
    </source>
</evidence>
<dbReference type="Proteomes" id="UP000010408">
    <property type="component" value="Unassembled WGS sequence"/>
</dbReference>
<evidence type="ECO:0000313" key="2">
    <source>
        <dbReference type="EMBL" id="EKY00663.1"/>
    </source>
</evidence>
<sequence length="53" mass="5940">MSLPHDTILLFQSPTRRPLDLSPHVANRYRGKLSRGIGENPKEVTGIPLESFP</sequence>
<dbReference type="HOGENOM" id="CLU_3064655_0_0_10"/>
<proteinExistence type="predicted"/>